<dbReference type="InterPro" id="IPR042095">
    <property type="entry name" value="SUMF_sf"/>
</dbReference>
<reference evidence="3" key="1">
    <citation type="submission" date="2009-10" db="EMBL/GenBank/DDBJ databases">
        <title>The complete chromosome of Gordonia bronchialis DSM 43247.</title>
        <authorList>
            <consortium name="US DOE Joint Genome Institute (JGI-PGF)"/>
            <person name="Lucas S."/>
            <person name="Copeland A."/>
            <person name="Lapidus A."/>
            <person name="Glavina del Rio T."/>
            <person name="Dalin E."/>
            <person name="Tice H."/>
            <person name="Bruce D."/>
            <person name="Goodwin L."/>
            <person name="Pitluck S."/>
            <person name="Kyrpides N."/>
            <person name="Mavromatis K."/>
            <person name="Ivanova N."/>
            <person name="Ovchinnikova G."/>
            <person name="Saunders E."/>
            <person name="Brettin T."/>
            <person name="Detter J.C."/>
            <person name="Han C."/>
            <person name="Larimer F."/>
            <person name="Land M."/>
            <person name="Hauser L."/>
            <person name="Markowitz V."/>
            <person name="Cheng J.-F."/>
            <person name="Hugenholtz P."/>
            <person name="Woyke T."/>
            <person name="Wu D."/>
            <person name="Jando M."/>
            <person name="Schneider S."/>
            <person name="Goeker M."/>
            <person name="Klenk H.-P."/>
            <person name="Eisen J.A."/>
        </authorList>
    </citation>
    <scope>NUCLEOTIDE SEQUENCE [LARGE SCALE GENOMIC DNA]</scope>
    <source>
        <strain evidence="3">ATCC 25592 / DSM 43247 / BCRC 13721 / JCM 3198 / KCTC 3076 / NBRC 16047 / NCTC 10667</strain>
    </source>
</reference>
<protein>
    <recommendedName>
        <fullName evidence="1">Sulfatase-modifying factor enzyme-like domain-containing protein</fullName>
    </recommendedName>
</protein>
<dbReference type="SUPFAM" id="SSF56436">
    <property type="entry name" value="C-type lectin-like"/>
    <property type="match status" value="1"/>
</dbReference>
<name>D0L8E9_GORB4</name>
<dbReference type="PANTHER" id="PTHR23150">
    <property type="entry name" value="SULFATASE MODIFYING FACTOR 1, 2"/>
    <property type="match status" value="1"/>
</dbReference>
<evidence type="ECO:0000313" key="2">
    <source>
        <dbReference type="EMBL" id="ACY23897.1"/>
    </source>
</evidence>
<dbReference type="Proteomes" id="UP000001219">
    <property type="component" value="Chromosome"/>
</dbReference>
<dbReference type="AlphaFoldDB" id="D0L8E9"/>
<keyword evidence="3" id="KW-1185">Reference proteome</keyword>
<dbReference type="InterPro" id="IPR051043">
    <property type="entry name" value="Sulfatase_Mod_Factor_Kinase"/>
</dbReference>
<organism evidence="2 3">
    <name type="scientific">Gordonia bronchialis (strain ATCC 25592 / DSM 43247 / BCRC 13721 / JCM 3198 / KCTC 3076 / NBRC 16047 / NCTC 10667)</name>
    <name type="common">Rhodococcus bronchialis</name>
    <dbReference type="NCBI Taxonomy" id="526226"/>
    <lineage>
        <taxon>Bacteria</taxon>
        <taxon>Bacillati</taxon>
        <taxon>Actinomycetota</taxon>
        <taxon>Actinomycetes</taxon>
        <taxon>Mycobacteriales</taxon>
        <taxon>Gordoniaceae</taxon>
        <taxon>Gordonia</taxon>
    </lineage>
</organism>
<sequence>MRGIIVVMLASAPEIYEAETPAAPPGPAPKDMVWVPGGVFWMGSDEHYPEERPAHQVSVDGFWMDRNPVTVAEFRRFVKATGYVTTAQQQPDAADFPDADPDLLVPGSMVFTPPDGPVPLDDYRRWWSYVPRADWRHPEGPKSNVGERNRHPVTHVSYFDACAYARWAGKSLPTEAEWEFAARGGLDRAVYVWVDDREPHGRPGGNVWQGQFPWENLETDGYYGTSPVGRFRPNGFGLHDMAGNVWEWTRDHHTPSHGESGKNVAPTGACCILRNPIQESAAHSDETYARRTVKGGSHLCSPNYCDRYRPAVRQGHTEDASTGHIGFRCILRAEEVA</sequence>
<evidence type="ECO:0000313" key="3">
    <source>
        <dbReference type="Proteomes" id="UP000001219"/>
    </source>
</evidence>
<dbReference type="STRING" id="526226.Gbro_4780"/>
<dbReference type="GO" id="GO:0120147">
    <property type="term" value="F:formylglycine-generating oxidase activity"/>
    <property type="evidence" value="ECO:0007669"/>
    <property type="project" value="TreeGrafter"/>
</dbReference>
<dbReference type="PANTHER" id="PTHR23150:SF19">
    <property type="entry name" value="FORMYLGLYCINE-GENERATING ENZYME"/>
    <property type="match status" value="1"/>
</dbReference>
<dbReference type="InterPro" id="IPR016187">
    <property type="entry name" value="CTDL_fold"/>
</dbReference>
<feature type="domain" description="Sulfatase-modifying factor enzyme-like" evidence="1">
    <location>
        <begin position="30"/>
        <end position="330"/>
    </location>
</feature>
<dbReference type="KEGG" id="gbr:Gbro_4780"/>
<reference evidence="2 3" key="2">
    <citation type="journal article" date="2010" name="Stand. Genomic Sci.">
        <title>Complete genome sequence of Gordonia bronchialis type strain (3410).</title>
        <authorList>
            <person name="Ivanova N."/>
            <person name="Sikorski J."/>
            <person name="Jando M."/>
            <person name="Lapidus A."/>
            <person name="Nolan M."/>
            <person name="Lucas S."/>
            <person name="Del Rio T.G."/>
            <person name="Tice H."/>
            <person name="Copeland A."/>
            <person name="Cheng J.F."/>
            <person name="Chen F."/>
            <person name="Bruce D."/>
            <person name="Goodwin L."/>
            <person name="Pitluck S."/>
            <person name="Mavromatis K."/>
            <person name="Ovchinnikova G."/>
            <person name="Pati A."/>
            <person name="Chen A."/>
            <person name="Palaniappan K."/>
            <person name="Land M."/>
            <person name="Hauser L."/>
            <person name="Chang Y.J."/>
            <person name="Jeffries C.D."/>
            <person name="Chain P."/>
            <person name="Saunders E."/>
            <person name="Han C."/>
            <person name="Detter J.C."/>
            <person name="Brettin T."/>
            <person name="Rohde M."/>
            <person name="Goker M."/>
            <person name="Bristow J."/>
            <person name="Eisen J.A."/>
            <person name="Markowitz V."/>
            <person name="Hugenholtz P."/>
            <person name="Klenk H.P."/>
            <person name="Kyrpides N.C."/>
        </authorList>
    </citation>
    <scope>NUCLEOTIDE SEQUENCE [LARGE SCALE GENOMIC DNA]</scope>
    <source>
        <strain evidence="3">ATCC 25592 / DSM 43247 / BCRC 13721 / JCM 3198 / KCTC 3076 / NBRC 16047 / NCTC 10667</strain>
    </source>
</reference>
<accession>D0L8E9</accession>
<dbReference type="Pfam" id="PF03781">
    <property type="entry name" value="FGE-sulfatase"/>
    <property type="match status" value="1"/>
</dbReference>
<dbReference type="Gene3D" id="3.90.1580.10">
    <property type="entry name" value="paralog of FGE (formylglycine-generating enzyme)"/>
    <property type="match status" value="1"/>
</dbReference>
<dbReference type="InterPro" id="IPR005532">
    <property type="entry name" value="SUMF_dom"/>
</dbReference>
<evidence type="ECO:0000259" key="1">
    <source>
        <dbReference type="Pfam" id="PF03781"/>
    </source>
</evidence>
<dbReference type="eggNOG" id="COG1262">
    <property type="taxonomic scope" value="Bacteria"/>
</dbReference>
<dbReference type="HOGENOM" id="CLU_012431_4_0_11"/>
<dbReference type="EMBL" id="CP001802">
    <property type="protein sequence ID" value="ACY23897.1"/>
    <property type="molecule type" value="Genomic_DNA"/>
</dbReference>
<gene>
    <name evidence="2" type="ordered locus">Gbro_4780</name>
</gene>
<proteinExistence type="predicted"/>